<organism evidence="10 11">
    <name type="scientific">Pseudocohnilembus persalinus</name>
    <name type="common">Ciliate</name>
    <dbReference type="NCBI Taxonomy" id="266149"/>
    <lineage>
        <taxon>Eukaryota</taxon>
        <taxon>Sar</taxon>
        <taxon>Alveolata</taxon>
        <taxon>Ciliophora</taxon>
        <taxon>Intramacronucleata</taxon>
        <taxon>Oligohymenophorea</taxon>
        <taxon>Scuticociliatia</taxon>
        <taxon>Philasterida</taxon>
        <taxon>Pseudocohnilembidae</taxon>
        <taxon>Pseudocohnilembus</taxon>
    </lineage>
</organism>
<comment type="caution">
    <text evidence="10">The sequence shown here is derived from an EMBL/GenBank/DDBJ whole genome shotgun (WGS) entry which is preliminary data.</text>
</comment>
<dbReference type="InterPro" id="IPR012093">
    <property type="entry name" value="Pirin"/>
</dbReference>
<dbReference type="SUPFAM" id="SSF51182">
    <property type="entry name" value="RmlC-like cupins"/>
    <property type="match status" value="1"/>
</dbReference>
<dbReference type="OrthoDB" id="198735at2759"/>
<dbReference type="InterPro" id="IPR011051">
    <property type="entry name" value="RmlC_Cupin_sf"/>
</dbReference>
<dbReference type="InterPro" id="IPR018108">
    <property type="entry name" value="MCP_transmembrane"/>
</dbReference>
<comment type="similarity">
    <text evidence="6">Belongs to the mitochondrial carrier (TC 2.A.29) family.</text>
</comment>
<dbReference type="InterPro" id="IPR003829">
    <property type="entry name" value="Pirin_N_dom"/>
</dbReference>
<sequence length="504" mass="58363">MFISYENLKYFFRKRAFGDNYENEEELKKLIQKEQNQIQKDIQNKEKIPILQKLNTLRNQDRVCIFFSSSIAQFLGYVVAQPFDYFKCNAQSSGNKYKMQNKGLNKLYGGFWANQYGALTFYSTFWPTVEEVKIYFKRNYQQSGFGVNCVAGGIGGILATLTSHPFDVLKLQKQLFSCENQKSNVQIAKEIIKQNGIGGLYVGIWPRLIKLFLYGSSMNAVYEFTFQTISQRQPDLRRLDPFLMLDYFSLRLPAGFPDHPHRGFETITYILKGSMYHEDFAGNRGTLLPGDIQWMTAGKGIVHAEMPGSFDEQTEGFQLWLNLSAKQKMIEPSYQEFKSKELPIIQKNNCQVKLIAGEFEGQKGPIQTKTDAYFLDIKMQQNAYFSQFIPMEWETLLFVYEGSCTINGILVKQNQSVQLSINSKVQEMIEISTNDQQICNFIIISGKPINEPIQAYGPFVMNNQQQIQQAFKDYKENKNGFENNYQWKSKISDFSNKNQYQNEL</sequence>
<keyword evidence="4 5" id="KW-0472">Membrane</keyword>
<feature type="domain" description="Pirin N-terminal" evidence="8">
    <location>
        <begin position="231"/>
        <end position="321"/>
    </location>
</feature>
<dbReference type="InterPro" id="IPR014710">
    <property type="entry name" value="RmlC-like_jellyroll"/>
</dbReference>
<evidence type="ECO:0000313" key="11">
    <source>
        <dbReference type="Proteomes" id="UP000054937"/>
    </source>
</evidence>
<dbReference type="EMBL" id="LDAU01000040">
    <property type="protein sequence ID" value="KRX10093.1"/>
    <property type="molecule type" value="Genomic_DNA"/>
</dbReference>
<accession>A0A0V0R6F4</accession>
<protein>
    <submittedName>
        <fullName evidence="10">RmlC-like cupin domain</fullName>
    </submittedName>
</protein>
<evidence type="ECO:0000256" key="6">
    <source>
        <dbReference type="RuleBase" id="RU000488"/>
    </source>
</evidence>
<evidence type="ECO:0000256" key="1">
    <source>
        <dbReference type="ARBA" id="ARBA00004141"/>
    </source>
</evidence>
<dbReference type="InParanoid" id="A0A0V0R6F4"/>
<name>A0A0V0R6F4_PSEPJ</name>
<dbReference type="GO" id="GO:0016020">
    <property type="term" value="C:membrane"/>
    <property type="evidence" value="ECO:0007669"/>
    <property type="project" value="UniProtKB-SubCell"/>
</dbReference>
<dbReference type="CDD" id="cd02909">
    <property type="entry name" value="cupin_pirin_N"/>
    <property type="match status" value="1"/>
</dbReference>
<evidence type="ECO:0000259" key="8">
    <source>
        <dbReference type="Pfam" id="PF02678"/>
    </source>
</evidence>
<comment type="similarity">
    <text evidence="2 7">Belongs to the pirin family.</text>
</comment>
<dbReference type="AlphaFoldDB" id="A0A0V0R6F4"/>
<evidence type="ECO:0000256" key="2">
    <source>
        <dbReference type="ARBA" id="ARBA00008416"/>
    </source>
</evidence>
<reference evidence="10 11" key="1">
    <citation type="journal article" date="2015" name="Sci. Rep.">
        <title>Genome of the facultative scuticociliatosis pathogen Pseudocohnilembus persalinus provides insight into its virulence through horizontal gene transfer.</title>
        <authorList>
            <person name="Xiong J."/>
            <person name="Wang G."/>
            <person name="Cheng J."/>
            <person name="Tian M."/>
            <person name="Pan X."/>
            <person name="Warren A."/>
            <person name="Jiang C."/>
            <person name="Yuan D."/>
            <person name="Miao W."/>
        </authorList>
    </citation>
    <scope>NUCLEOTIDE SEQUENCE [LARGE SCALE GENOMIC DNA]</scope>
    <source>
        <strain evidence="10">36N120E</strain>
    </source>
</reference>
<keyword evidence="3 5" id="KW-0812">Transmembrane</keyword>
<keyword evidence="6" id="KW-0813">Transport</keyword>
<feature type="repeat" description="Solcar" evidence="5">
    <location>
        <begin position="143"/>
        <end position="228"/>
    </location>
</feature>
<dbReference type="CDD" id="cd02247">
    <property type="entry name" value="cupin_pirin_C"/>
    <property type="match status" value="1"/>
</dbReference>
<dbReference type="PANTHER" id="PTHR13903:SF8">
    <property type="entry name" value="PIRIN"/>
    <property type="match status" value="1"/>
</dbReference>
<evidence type="ECO:0000259" key="9">
    <source>
        <dbReference type="Pfam" id="PF05726"/>
    </source>
</evidence>
<dbReference type="SUPFAM" id="SSF103506">
    <property type="entry name" value="Mitochondrial carrier"/>
    <property type="match status" value="1"/>
</dbReference>
<evidence type="ECO:0000256" key="3">
    <source>
        <dbReference type="ARBA" id="ARBA00022692"/>
    </source>
</evidence>
<dbReference type="Proteomes" id="UP000054937">
    <property type="component" value="Unassembled WGS sequence"/>
</dbReference>
<evidence type="ECO:0000256" key="4">
    <source>
        <dbReference type="ARBA" id="ARBA00023136"/>
    </source>
</evidence>
<evidence type="ECO:0000256" key="7">
    <source>
        <dbReference type="RuleBase" id="RU003457"/>
    </source>
</evidence>
<dbReference type="InterPro" id="IPR008778">
    <property type="entry name" value="Pirin_C_dom"/>
</dbReference>
<dbReference type="PANTHER" id="PTHR13903">
    <property type="entry name" value="PIRIN-RELATED"/>
    <property type="match status" value="1"/>
</dbReference>
<proteinExistence type="inferred from homology"/>
<comment type="subcellular location">
    <subcellularLocation>
        <location evidence="1">Membrane</location>
        <topology evidence="1">Multi-pass membrane protein</topology>
    </subcellularLocation>
</comment>
<keyword evidence="11" id="KW-1185">Reference proteome</keyword>
<dbReference type="PROSITE" id="PS50920">
    <property type="entry name" value="SOLCAR"/>
    <property type="match status" value="1"/>
</dbReference>
<dbReference type="Pfam" id="PF00153">
    <property type="entry name" value="Mito_carr"/>
    <property type="match status" value="1"/>
</dbReference>
<dbReference type="Gene3D" id="2.60.120.10">
    <property type="entry name" value="Jelly Rolls"/>
    <property type="match status" value="2"/>
</dbReference>
<dbReference type="Pfam" id="PF05726">
    <property type="entry name" value="Pirin_C"/>
    <property type="match status" value="1"/>
</dbReference>
<evidence type="ECO:0000256" key="5">
    <source>
        <dbReference type="PROSITE-ProRule" id="PRU00282"/>
    </source>
</evidence>
<dbReference type="Pfam" id="PF02678">
    <property type="entry name" value="Pirin"/>
    <property type="match status" value="1"/>
</dbReference>
<feature type="domain" description="Pirin C-terminal" evidence="9">
    <location>
        <begin position="375"/>
        <end position="480"/>
    </location>
</feature>
<gene>
    <name evidence="10" type="ORF">PPERSA_08496</name>
</gene>
<dbReference type="InterPro" id="IPR023395">
    <property type="entry name" value="MCP_dom_sf"/>
</dbReference>
<evidence type="ECO:0000313" key="10">
    <source>
        <dbReference type="EMBL" id="KRX10093.1"/>
    </source>
</evidence>